<feature type="non-terminal residue" evidence="2">
    <location>
        <position position="264"/>
    </location>
</feature>
<gene>
    <name evidence="2" type="ORF">KQX54_013693</name>
</gene>
<protein>
    <submittedName>
        <fullName evidence="2">Uncharacterized protein</fullName>
    </submittedName>
</protein>
<evidence type="ECO:0000313" key="3">
    <source>
        <dbReference type="Proteomes" id="UP000826195"/>
    </source>
</evidence>
<accession>A0AAV7IBR5</accession>
<dbReference type="Proteomes" id="UP000826195">
    <property type="component" value="Unassembled WGS sequence"/>
</dbReference>
<name>A0AAV7IBR5_COTGL</name>
<evidence type="ECO:0000313" key="2">
    <source>
        <dbReference type="EMBL" id="KAH0549766.1"/>
    </source>
</evidence>
<dbReference type="AlphaFoldDB" id="A0AAV7IBR5"/>
<feature type="region of interest" description="Disordered" evidence="1">
    <location>
        <begin position="169"/>
        <end position="264"/>
    </location>
</feature>
<reference evidence="2 3" key="1">
    <citation type="journal article" date="2021" name="J. Hered.">
        <title>A chromosome-level genome assembly of the parasitoid wasp, Cotesia glomerata (Hymenoptera: Braconidae).</title>
        <authorList>
            <person name="Pinto B.J."/>
            <person name="Weis J.J."/>
            <person name="Gamble T."/>
            <person name="Ode P.J."/>
            <person name="Paul R."/>
            <person name="Zaspel J.M."/>
        </authorList>
    </citation>
    <scope>NUCLEOTIDE SEQUENCE [LARGE SCALE GENOMIC DNA]</scope>
    <source>
        <strain evidence="2">CgM1</strain>
    </source>
</reference>
<feature type="compositionally biased region" description="Low complexity" evidence="1">
    <location>
        <begin position="196"/>
        <end position="218"/>
    </location>
</feature>
<evidence type="ECO:0000256" key="1">
    <source>
        <dbReference type="SAM" id="MobiDB-lite"/>
    </source>
</evidence>
<feature type="compositionally biased region" description="Polar residues" evidence="1">
    <location>
        <begin position="219"/>
        <end position="249"/>
    </location>
</feature>
<sequence>MKTKHFSKWLTQISLVTFKSTGPVDKVLARNEEGKIRPILRILACGGNMETLKQSIQLDKRLKVRKSLSIVDEPESNSAKKRRIAISEKQDVNLKKKKINQATKDIYSREDGAFVNYVKARQKGQVEQSNAGTSRRIDENNLDGLGEYELVLEETLPVIDADDLDPIYTSSPIIPEEDNSAIPLNDDQNKNPNDAENGSTENGSNENDSTSNDSTSNNQPFDQLFSNLWPDTNNSNVDQENPTVTNDTKNNGEEFEIRPVVNNK</sequence>
<comment type="caution">
    <text evidence="2">The sequence shown here is derived from an EMBL/GenBank/DDBJ whole genome shotgun (WGS) entry which is preliminary data.</text>
</comment>
<organism evidence="2 3">
    <name type="scientific">Cotesia glomerata</name>
    <name type="common">Lepidopteran parasitic wasp</name>
    <name type="synonym">Apanteles glomeratus</name>
    <dbReference type="NCBI Taxonomy" id="32391"/>
    <lineage>
        <taxon>Eukaryota</taxon>
        <taxon>Metazoa</taxon>
        <taxon>Ecdysozoa</taxon>
        <taxon>Arthropoda</taxon>
        <taxon>Hexapoda</taxon>
        <taxon>Insecta</taxon>
        <taxon>Pterygota</taxon>
        <taxon>Neoptera</taxon>
        <taxon>Endopterygota</taxon>
        <taxon>Hymenoptera</taxon>
        <taxon>Apocrita</taxon>
        <taxon>Ichneumonoidea</taxon>
        <taxon>Braconidae</taxon>
        <taxon>Microgastrinae</taxon>
        <taxon>Cotesia</taxon>
    </lineage>
</organism>
<dbReference type="EMBL" id="JAHXZJ010001864">
    <property type="protein sequence ID" value="KAH0549766.1"/>
    <property type="molecule type" value="Genomic_DNA"/>
</dbReference>
<proteinExistence type="predicted"/>
<keyword evidence="3" id="KW-1185">Reference proteome</keyword>